<dbReference type="OrthoDB" id="7481291at2759"/>
<dbReference type="AlphaFoldDB" id="A0A9P0GIY5"/>
<dbReference type="InterPro" id="IPR002759">
    <property type="entry name" value="Pop5/Rpp14/Rnp2-like"/>
</dbReference>
<dbReference type="InterPro" id="IPR038085">
    <property type="entry name" value="Rnp2-like_sf"/>
</dbReference>
<dbReference type="PANTHER" id="PTHR15441:SF1">
    <property type="entry name" value="RIBONUCLEASE P PROTEIN SUBUNIT P14"/>
    <property type="match status" value="1"/>
</dbReference>
<dbReference type="EMBL" id="OV651818">
    <property type="protein sequence ID" value="CAH1112522.1"/>
    <property type="molecule type" value="Genomic_DNA"/>
</dbReference>
<accession>A0A9P0GIY5</accession>
<dbReference type="GO" id="GO:0033204">
    <property type="term" value="F:ribonuclease P RNA binding"/>
    <property type="evidence" value="ECO:0007669"/>
    <property type="project" value="TreeGrafter"/>
</dbReference>
<evidence type="ECO:0000256" key="1">
    <source>
        <dbReference type="ARBA" id="ARBA00010800"/>
    </source>
</evidence>
<keyword evidence="4" id="KW-1185">Reference proteome</keyword>
<evidence type="ECO:0000256" key="2">
    <source>
        <dbReference type="ARBA" id="ARBA00022694"/>
    </source>
</evidence>
<dbReference type="PANTHER" id="PTHR15441">
    <property type="entry name" value="RIBONUCLEASE P PROTEIN SUBUNIT P14"/>
    <property type="match status" value="1"/>
</dbReference>
<organism evidence="3 4">
    <name type="scientific">Psylliodes chrysocephalus</name>
    <dbReference type="NCBI Taxonomy" id="3402493"/>
    <lineage>
        <taxon>Eukaryota</taxon>
        <taxon>Metazoa</taxon>
        <taxon>Ecdysozoa</taxon>
        <taxon>Arthropoda</taxon>
        <taxon>Hexapoda</taxon>
        <taxon>Insecta</taxon>
        <taxon>Pterygota</taxon>
        <taxon>Neoptera</taxon>
        <taxon>Endopterygota</taxon>
        <taxon>Coleoptera</taxon>
        <taxon>Polyphaga</taxon>
        <taxon>Cucujiformia</taxon>
        <taxon>Chrysomeloidea</taxon>
        <taxon>Chrysomelidae</taxon>
        <taxon>Galerucinae</taxon>
        <taxon>Alticini</taxon>
        <taxon>Psylliodes</taxon>
    </lineage>
</organism>
<proteinExistence type="inferred from homology"/>
<evidence type="ECO:0000313" key="3">
    <source>
        <dbReference type="EMBL" id="CAH1112522.1"/>
    </source>
</evidence>
<evidence type="ECO:0000313" key="4">
    <source>
        <dbReference type="Proteomes" id="UP001153636"/>
    </source>
</evidence>
<protein>
    <submittedName>
        <fullName evidence="3">Uncharacterized protein</fullName>
    </submittedName>
</protein>
<dbReference type="SUPFAM" id="SSF160350">
    <property type="entry name" value="Rnp2-like"/>
    <property type="match status" value="1"/>
</dbReference>
<dbReference type="GO" id="GO:0001682">
    <property type="term" value="P:tRNA 5'-leader removal"/>
    <property type="evidence" value="ECO:0007669"/>
    <property type="project" value="InterPro"/>
</dbReference>
<comment type="similarity">
    <text evidence="1">Belongs to the eukaryotic/archaeal RNase P protein component 2 family.</text>
</comment>
<keyword evidence="2" id="KW-0819">tRNA processing</keyword>
<dbReference type="Pfam" id="PF01900">
    <property type="entry name" value="RNase_P_Rpp14"/>
    <property type="match status" value="1"/>
</dbReference>
<dbReference type="GO" id="GO:0005730">
    <property type="term" value="C:nucleolus"/>
    <property type="evidence" value="ECO:0007669"/>
    <property type="project" value="TreeGrafter"/>
</dbReference>
<sequence>MSNYIYIDVSLFFPKTNNIEISPVYFKKNVMERFAKLFGESAYYIDVDLIKFNIETQRGILRVPKSHYIKLRSSLTLSHKYEYEDCYYVIHKVSPLLLSLQSETRNYDF</sequence>
<dbReference type="Proteomes" id="UP001153636">
    <property type="component" value="Chromosome 6"/>
</dbReference>
<dbReference type="GO" id="GO:0030681">
    <property type="term" value="C:multimeric ribonuclease P complex"/>
    <property type="evidence" value="ECO:0007669"/>
    <property type="project" value="TreeGrafter"/>
</dbReference>
<name>A0A9P0GIY5_9CUCU</name>
<reference evidence="3" key="1">
    <citation type="submission" date="2022-01" db="EMBL/GenBank/DDBJ databases">
        <authorList>
            <person name="King R."/>
        </authorList>
    </citation>
    <scope>NUCLEOTIDE SEQUENCE</scope>
</reference>
<gene>
    <name evidence="3" type="ORF">PSYICH_LOCUS12645</name>
</gene>
<dbReference type="Gene3D" id="3.30.70.3250">
    <property type="entry name" value="Ribonuclease P, Pop5 subunit"/>
    <property type="match status" value="1"/>
</dbReference>